<protein>
    <recommendedName>
        <fullName evidence="4">DUF1640 domain-containing protein</fullName>
    </recommendedName>
</protein>
<dbReference type="EMBL" id="SMAD01000017">
    <property type="protein sequence ID" value="TCS84843.1"/>
    <property type="molecule type" value="Genomic_DNA"/>
</dbReference>
<keyword evidence="1" id="KW-0812">Transmembrane</keyword>
<dbReference type="RefSeq" id="WP_132130601.1">
    <property type="nucleotide sequence ID" value="NZ_CP042432.1"/>
</dbReference>
<gene>
    <name evidence="2" type="ORF">EDD80_11721</name>
</gene>
<name>A0A4R3KNV3_9SPHI</name>
<organism evidence="2 3">
    <name type="scientific">Anseongella ginsenosidimutans</name>
    <dbReference type="NCBI Taxonomy" id="496056"/>
    <lineage>
        <taxon>Bacteria</taxon>
        <taxon>Pseudomonadati</taxon>
        <taxon>Bacteroidota</taxon>
        <taxon>Sphingobacteriia</taxon>
        <taxon>Sphingobacteriales</taxon>
        <taxon>Sphingobacteriaceae</taxon>
        <taxon>Anseongella</taxon>
    </lineage>
</organism>
<evidence type="ECO:0000256" key="1">
    <source>
        <dbReference type="SAM" id="Phobius"/>
    </source>
</evidence>
<reference evidence="2 3" key="1">
    <citation type="submission" date="2019-03" db="EMBL/GenBank/DDBJ databases">
        <title>Genomic Encyclopedia of Type Strains, Phase IV (KMG-IV): sequencing the most valuable type-strain genomes for metagenomic binning, comparative biology and taxonomic classification.</title>
        <authorList>
            <person name="Goeker M."/>
        </authorList>
    </citation>
    <scope>NUCLEOTIDE SEQUENCE [LARGE SCALE GENOMIC DNA]</scope>
    <source>
        <strain evidence="2 3">DSM 21100</strain>
    </source>
</reference>
<feature type="transmembrane region" description="Helical" evidence="1">
    <location>
        <begin position="76"/>
        <end position="97"/>
    </location>
</feature>
<evidence type="ECO:0000313" key="3">
    <source>
        <dbReference type="Proteomes" id="UP000295807"/>
    </source>
</evidence>
<dbReference type="AlphaFoldDB" id="A0A4R3KNV3"/>
<keyword evidence="1" id="KW-0472">Membrane</keyword>
<keyword evidence="1" id="KW-1133">Transmembrane helix</keyword>
<accession>A0A4R3KNV3</accession>
<keyword evidence="3" id="KW-1185">Reference proteome</keyword>
<dbReference type="Proteomes" id="UP000295807">
    <property type="component" value="Unassembled WGS sequence"/>
</dbReference>
<evidence type="ECO:0008006" key="4">
    <source>
        <dbReference type="Google" id="ProtNLM"/>
    </source>
</evidence>
<comment type="caution">
    <text evidence="2">The sequence shown here is derived from an EMBL/GenBank/DDBJ whole genome shotgun (WGS) entry which is preliminary data.</text>
</comment>
<sequence length="98" mass="11269">MSASATLTLYEILTRYFHNEQDAKAAVEAVEAVSERKIKNMKPHLLTKEDKVHLVREMKSDKEELMDRIHKAKIETIVWVVGVGVIQIALIFFSKVLF</sequence>
<proteinExistence type="predicted"/>
<evidence type="ECO:0000313" key="2">
    <source>
        <dbReference type="EMBL" id="TCS84843.1"/>
    </source>
</evidence>